<organism evidence="3 4">
    <name type="scientific">Olpidium bornovanus</name>
    <dbReference type="NCBI Taxonomy" id="278681"/>
    <lineage>
        <taxon>Eukaryota</taxon>
        <taxon>Fungi</taxon>
        <taxon>Fungi incertae sedis</taxon>
        <taxon>Olpidiomycota</taxon>
        <taxon>Olpidiomycotina</taxon>
        <taxon>Olpidiomycetes</taxon>
        <taxon>Olpidiales</taxon>
        <taxon>Olpidiaceae</taxon>
        <taxon>Olpidium</taxon>
    </lineage>
</organism>
<feature type="region of interest" description="Disordered" evidence="1">
    <location>
        <begin position="327"/>
        <end position="347"/>
    </location>
</feature>
<dbReference type="GO" id="GO:0043328">
    <property type="term" value="P:protein transport to vacuole involved in ubiquitin-dependent protein catabolic process via the multivesicular body sorting pathway"/>
    <property type="evidence" value="ECO:0007669"/>
    <property type="project" value="TreeGrafter"/>
</dbReference>
<dbReference type="InterPro" id="IPR025304">
    <property type="entry name" value="ALIX_V_dom"/>
</dbReference>
<evidence type="ECO:0000259" key="2">
    <source>
        <dbReference type="Pfam" id="PF13949"/>
    </source>
</evidence>
<dbReference type="AlphaFoldDB" id="A0A8H8DFS5"/>
<proteinExistence type="predicted"/>
<dbReference type="PANTHER" id="PTHR23030">
    <property type="entry name" value="PCD6 INTERACTING PROTEIN-RELATED"/>
    <property type="match status" value="1"/>
</dbReference>
<feature type="compositionally biased region" description="Pro residues" evidence="1">
    <location>
        <begin position="337"/>
        <end position="346"/>
    </location>
</feature>
<dbReference type="Pfam" id="PF13949">
    <property type="entry name" value="ALIX_LYPXL_bnd"/>
    <property type="match status" value="2"/>
</dbReference>
<comment type="caution">
    <text evidence="3">The sequence shown here is derived from an EMBL/GenBank/DDBJ whole genome shotgun (WGS) entry which is preliminary data.</text>
</comment>
<keyword evidence="4" id="KW-1185">Reference proteome</keyword>
<evidence type="ECO:0000256" key="1">
    <source>
        <dbReference type="SAM" id="MobiDB-lite"/>
    </source>
</evidence>
<dbReference type="Proteomes" id="UP000673691">
    <property type="component" value="Unassembled WGS sequence"/>
</dbReference>
<feature type="region of interest" description="Disordered" evidence="1">
    <location>
        <begin position="379"/>
        <end position="444"/>
    </location>
</feature>
<feature type="domain" description="ALIX V-shaped" evidence="2">
    <location>
        <begin position="237"/>
        <end position="308"/>
    </location>
</feature>
<feature type="compositionally biased region" description="Low complexity" evidence="1">
    <location>
        <begin position="409"/>
        <end position="434"/>
    </location>
</feature>
<gene>
    <name evidence="3" type="ORF">BJ554DRAFT_3506</name>
</gene>
<feature type="non-terminal residue" evidence="3">
    <location>
        <position position="444"/>
    </location>
</feature>
<feature type="region of interest" description="Disordered" evidence="1">
    <location>
        <begin position="177"/>
        <end position="206"/>
    </location>
</feature>
<reference evidence="3 4" key="1">
    <citation type="journal article" name="Sci. Rep.">
        <title>Genome-scale phylogenetic analyses confirm Olpidium as the closest living zoosporic fungus to the non-flagellated, terrestrial fungi.</title>
        <authorList>
            <person name="Chang Y."/>
            <person name="Rochon D."/>
            <person name="Sekimoto S."/>
            <person name="Wang Y."/>
            <person name="Chovatia M."/>
            <person name="Sandor L."/>
            <person name="Salamov A."/>
            <person name="Grigoriev I.V."/>
            <person name="Stajich J.E."/>
            <person name="Spatafora J.W."/>
        </authorList>
    </citation>
    <scope>NUCLEOTIDE SEQUENCE [LARGE SCALE GENOMIC DNA]</scope>
    <source>
        <strain evidence="3">S191</strain>
    </source>
</reference>
<accession>A0A8H8DFS5</accession>
<dbReference type="EMBL" id="JAEFCI010011338">
    <property type="protein sequence ID" value="KAG5456683.1"/>
    <property type="molecule type" value="Genomic_DNA"/>
</dbReference>
<dbReference type="Gene3D" id="1.20.140.50">
    <property type="entry name" value="alix/aip1 like domains"/>
    <property type="match status" value="2"/>
</dbReference>
<dbReference type="GO" id="GO:0005768">
    <property type="term" value="C:endosome"/>
    <property type="evidence" value="ECO:0007669"/>
    <property type="project" value="TreeGrafter"/>
</dbReference>
<feature type="domain" description="ALIX V-shaped" evidence="2">
    <location>
        <begin position="2"/>
        <end position="125"/>
    </location>
</feature>
<dbReference type="PANTHER" id="PTHR23030:SF30">
    <property type="entry name" value="TYROSINE-PROTEIN PHOSPHATASE NON-RECEPTOR TYPE 23"/>
    <property type="match status" value="1"/>
</dbReference>
<evidence type="ECO:0000313" key="3">
    <source>
        <dbReference type="EMBL" id="KAG5456683.1"/>
    </source>
</evidence>
<feature type="compositionally biased region" description="Basic and acidic residues" evidence="1">
    <location>
        <begin position="177"/>
        <end position="194"/>
    </location>
</feature>
<name>A0A8H8DFS5_9FUNG</name>
<dbReference type="OrthoDB" id="64867at2759"/>
<evidence type="ECO:0000313" key="4">
    <source>
        <dbReference type="Proteomes" id="UP000673691"/>
    </source>
</evidence>
<sequence>MRFQDKWTRPPSSVLTKSLMDQGAKHMANLEAAKKSDAIVKKKLAEYSPAIEVLGRSRVREKSARALVPCQKDLEAAVPQSLNVSPEQHESVAKLRQLMDETDRMRRQRKDRIDEARKISEADDIGMRSAGYPPAPPRARVIGRGLCRVVTNTRWYCPDRRIAVRGALCRKPAEVRRAKAPSERGLRDAGKTARCDNGQSLGGETSIADSADAVRSNLRLLDLILRTPPPPPNTPSQEANKNFVASRRNNPGAHERDKAIQNLNSAYDKFRQISANLQEGQKFYLQFEDVLSEFGSNCKDYCYARKMESNDYLSDLMARVTGMNIGDRAGANTPAEAPGPKPPLPPRHYGYGPWNVAVTHQQQPPPGGVWRPEAELNYTRAPPSSYSHSDGGGIGGQQQGVPAGHDAFPYPQYPAAAPQQAQQQQQQQPQQPQQHGAWNPSIPL</sequence>
<protein>
    <submittedName>
        <fullName evidence="3">ALIX V-shaped domain binding to HIV-domain-containing protein</fullName>
    </submittedName>
</protein>